<organism evidence="2">
    <name type="scientific">Tanacetum cinerariifolium</name>
    <name type="common">Dalmatian daisy</name>
    <name type="synonym">Chrysanthemum cinerariifolium</name>
    <dbReference type="NCBI Taxonomy" id="118510"/>
    <lineage>
        <taxon>Eukaryota</taxon>
        <taxon>Viridiplantae</taxon>
        <taxon>Streptophyta</taxon>
        <taxon>Embryophyta</taxon>
        <taxon>Tracheophyta</taxon>
        <taxon>Spermatophyta</taxon>
        <taxon>Magnoliopsida</taxon>
        <taxon>eudicotyledons</taxon>
        <taxon>Gunneridae</taxon>
        <taxon>Pentapetalae</taxon>
        <taxon>asterids</taxon>
        <taxon>campanulids</taxon>
        <taxon>Asterales</taxon>
        <taxon>Asteraceae</taxon>
        <taxon>Asteroideae</taxon>
        <taxon>Anthemideae</taxon>
        <taxon>Anthemidinae</taxon>
        <taxon>Tanacetum</taxon>
    </lineage>
</organism>
<gene>
    <name evidence="2" type="ORF">Tci_004782</name>
</gene>
<evidence type="ECO:0000256" key="1">
    <source>
        <dbReference type="SAM" id="MobiDB-lite"/>
    </source>
</evidence>
<feature type="compositionally biased region" description="Polar residues" evidence="1">
    <location>
        <begin position="554"/>
        <end position="588"/>
    </location>
</feature>
<feature type="compositionally biased region" description="Polar residues" evidence="1">
    <location>
        <begin position="197"/>
        <end position="212"/>
    </location>
</feature>
<comment type="caution">
    <text evidence="2">The sequence shown here is derived from an EMBL/GenBank/DDBJ whole genome shotgun (WGS) entry which is preliminary data.</text>
</comment>
<feature type="region of interest" description="Disordered" evidence="1">
    <location>
        <begin position="117"/>
        <end position="136"/>
    </location>
</feature>
<dbReference type="EMBL" id="BKCJ010000393">
    <property type="protein sequence ID" value="GEU32804.1"/>
    <property type="molecule type" value="Genomic_DNA"/>
</dbReference>
<evidence type="ECO:0000313" key="2">
    <source>
        <dbReference type="EMBL" id="GEU32804.1"/>
    </source>
</evidence>
<evidence type="ECO:0008006" key="3">
    <source>
        <dbReference type="Google" id="ProtNLM"/>
    </source>
</evidence>
<reference evidence="2" key="1">
    <citation type="journal article" date="2019" name="Sci. Rep.">
        <title>Draft genome of Tanacetum cinerariifolium, the natural source of mosquito coil.</title>
        <authorList>
            <person name="Yamashiro T."/>
            <person name="Shiraishi A."/>
            <person name="Satake H."/>
            <person name="Nakayama K."/>
        </authorList>
    </citation>
    <scope>NUCLEOTIDE SEQUENCE</scope>
</reference>
<name>A0A6L2JAW0_TANCI</name>
<feature type="region of interest" description="Disordered" evidence="1">
    <location>
        <begin position="678"/>
        <end position="730"/>
    </location>
</feature>
<feature type="compositionally biased region" description="Basic and acidic residues" evidence="1">
    <location>
        <begin position="492"/>
        <end position="506"/>
    </location>
</feature>
<feature type="compositionally biased region" description="Basic and acidic residues" evidence="1">
    <location>
        <begin position="678"/>
        <end position="699"/>
    </location>
</feature>
<accession>A0A6L2JAW0</accession>
<sequence length="766" mass="84168">MDECVSMSTPMATERLDADLQGTLTDQMTYLRMIGRIMYLIASRPDIAFATFVCARYQARPAIKHLKESKARVGMKISSWMITNEMKLTEHYQMYVAVFVVDVPTTQLQLIESTKGTHRTTSASIRSTQLTPQTSIPTTTEADEIILQDTIQLSLAEQKSRDELEAKQNVQKVEEHLIVEEIKNLVEGAENAENAEVDSTTLRQNDNQNDPGTSGVKKKKEGISKVAEKEKKDGSSLGVDETPILGGIAMCVTNIDGKTNVPKIILKKAARNVVSDNHEVVKPTDGGGSASKVSFEAAENVCAKPCSPTAAANSNGPKIGCLFEAVGDPSVKDDATKFSPKSCGSFAGLLKPNDATNKVHFHTLVNEERVESVDCVLPKAAAAKYVSNTWRKFGFERITLNDDGVYLFKFATKSGEATKVPVWVKLYNVLVLAYSEDGLTLIGTQIEVIMAILEEEGDGYIKEVVRVEYEWKPPHCVDCKSFGHDTNLCPKRVREEGPKNSARDAKTTTMEENDDGFTEVMSRKKNKGANFGGIRLNKPKSKVMWPQKKGVDAKTSSCASSNEAGNGNGVSQSDLKTSNPFDMLNENSDAMDDFGSQPKVNEHVNSDLNVNRKEASKPSSSQSVYGDGHKDKNISGGNQLEDEDFDFYKGYADQVVDLDGALKEFRDFKLSISALLLDDPHDDAHPKGENDAKRQKTSDHGTYVSRESSSGQVNKSKPGPSTSSNQEQLDDFDFWMNSYATDDDELLTTKVSQELVNEMSQNVDEA</sequence>
<feature type="region of interest" description="Disordered" evidence="1">
    <location>
        <begin position="490"/>
        <end position="638"/>
    </location>
</feature>
<feature type="compositionally biased region" description="Basic and acidic residues" evidence="1">
    <location>
        <begin position="221"/>
        <end position="234"/>
    </location>
</feature>
<dbReference type="AlphaFoldDB" id="A0A6L2JAW0"/>
<feature type="region of interest" description="Disordered" evidence="1">
    <location>
        <begin position="193"/>
        <end position="239"/>
    </location>
</feature>
<feature type="compositionally biased region" description="Polar residues" evidence="1">
    <location>
        <begin position="705"/>
        <end position="727"/>
    </location>
</feature>
<protein>
    <recommendedName>
        <fullName evidence="3">DUF4283 domain-containing protein</fullName>
    </recommendedName>
</protein>
<feature type="compositionally biased region" description="Basic and acidic residues" evidence="1">
    <location>
        <begin position="600"/>
        <end position="616"/>
    </location>
</feature>
<proteinExistence type="predicted"/>